<dbReference type="GO" id="GO:0003677">
    <property type="term" value="F:DNA binding"/>
    <property type="evidence" value="ECO:0007669"/>
    <property type="project" value="UniProtKB-KW"/>
</dbReference>
<comment type="caution">
    <text evidence="5">The sequence shown here is derived from an EMBL/GenBank/DDBJ whole genome shotgun (WGS) entry which is preliminary data.</text>
</comment>
<accession>A0A371B5S9</accession>
<dbReference type="SUPFAM" id="SSF46785">
    <property type="entry name" value="Winged helix' DNA-binding domain"/>
    <property type="match status" value="1"/>
</dbReference>
<dbReference type="OrthoDB" id="6400670at2"/>
<name>A0A371B5S9_9SPHN</name>
<organism evidence="5 6">
    <name type="scientific">Sphingorhabdus pulchriflava</name>
    <dbReference type="NCBI Taxonomy" id="2292257"/>
    <lineage>
        <taxon>Bacteria</taxon>
        <taxon>Pseudomonadati</taxon>
        <taxon>Pseudomonadota</taxon>
        <taxon>Alphaproteobacteria</taxon>
        <taxon>Sphingomonadales</taxon>
        <taxon>Sphingomonadaceae</taxon>
        <taxon>Sphingorhabdus</taxon>
    </lineage>
</organism>
<dbReference type="Pfam" id="PF12802">
    <property type="entry name" value="MarR_2"/>
    <property type="match status" value="1"/>
</dbReference>
<evidence type="ECO:0000256" key="3">
    <source>
        <dbReference type="ARBA" id="ARBA00023163"/>
    </source>
</evidence>
<dbReference type="GO" id="GO:0003700">
    <property type="term" value="F:DNA-binding transcription factor activity"/>
    <property type="evidence" value="ECO:0007669"/>
    <property type="project" value="InterPro"/>
</dbReference>
<feature type="domain" description="HTH marR-type" evidence="4">
    <location>
        <begin position="1"/>
        <end position="160"/>
    </location>
</feature>
<evidence type="ECO:0000313" key="6">
    <source>
        <dbReference type="Proteomes" id="UP000263833"/>
    </source>
</evidence>
<dbReference type="PANTHER" id="PTHR42756:SF1">
    <property type="entry name" value="TRANSCRIPTIONAL REPRESSOR OF EMRAB OPERON"/>
    <property type="match status" value="1"/>
</dbReference>
<reference evidence="6" key="1">
    <citation type="submission" date="2018-08" db="EMBL/GenBank/DDBJ databases">
        <authorList>
            <person name="Kim S.-J."/>
            <person name="Jung G.-Y."/>
        </authorList>
    </citation>
    <scope>NUCLEOTIDE SEQUENCE [LARGE SCALE GENOMIC DNA]</scope>
    <source>
        <strain evidence="6">GY_G</strain>
    </source>
</reference>
<dbReference type="InterPro" id="IPR036390">
    <property type="entry name" value="WH_DNA-bd_sf"/>
</dbReference>
<dbReference type="InterPro" id="IPR023187">
    <property type="entry name" value="Tscrpt_reg_MarR-type_CS"/>
</dbReference>
<evidence type="ECO:0000313" key="5">
    <source>
        <dbReference type="EMBL" id="RDV02946.1"/>
    </source>
</evidence>
<dbReference type="EMBL" id="QRGP01000002">
    <property type="protein sequence ID" value="RDV02946.1"/>
    <property type="molecule type" value="Genomic_DNA"/>
</dbReference>
<keyword evidence="3" id="KW-0804">Transcription</keyword>
<dbReference type="AlphaFoldDB" id="A0A371B5S9"/>
<gene>
    <name evidence="5" type="ORF">DXH95_13615</name>
</gene>
<dbReference type="PROSITE" id="PS50995">
    <property type="entry name" value="HTH_MARR_2"/>
    <property type="match status" value="1"/>
</dbReference>
<protein>
    <submittedName>
        <fullName evidence="5">MarR family transcriptional regulator</fullName>
    </submittedName>
</protein>
<keyword evidence="6" id="KW-1185">Reference proteome</keyword>
<dbReference type="InterPro" id="IPR000835">
    <property type="entry name" value="HTH_MarR-typ"/>
</dbReference>
<evidence type="ECO:0000256" key="2">
    <source>
        <dbReference type="ARBA" id="ARBA00023125"/>
    </source>
</evidence>
<dbReference type="SMART" id="SM00347">
    <property type="entry name" value="HTH_MARR"/>
    <property type="match status" value="1"/>
</dbReference>
<dbReference type="PANTHER" id="PTHR42756">
    <property type="entry name" value="TRANSCRIPTIONAL REGULATOR, MARR"/>
    <property type="match status" value="1"/>
</dbReference>
<dbReference type="Gene3D" id="1.10.10.10">
    <property type="entry name" value="Winged helix-like DNA-binding domain superfamily/Winged helix DNA-binding domain"/>
    <property type="match status" value="1"/>
</dbReference>
<dbReference type="PROSITE" id="PS01117">
    <property type="entry name" value="HTH_MARR_1"/>
    <property type="match status" value="1"/>
</dbReference>
<evidence type="ECO:0000256" key="1">
    <source>
        <dbReference type="ARBA" id="ARBA00023015"/>
    </source>
</evidence>
<dbReference type="InterPro" id="IPR036388">
    <property type="entry name" value="WH-like_DNA-bd_sf"/>
</dbReference>
<dbReference type="PRINTS" id="PR00598">
    <property type="entry name" value="HTHMARR"/>
</dbReference>
<evidence type="ECO:0000259" key="4">
    <source>
        <dbReference type="PROSITE" id="PS50995"/>
    </source>
</evidence>
<proteinExistence type="predicted"/>
<dbReference type="Proteomes" id="UP000263833">
    <property type="component" value="Unassembled WGS sequence"/>
</dbReference>
<keyword evidence="1" id="KW-0805">Transcription regulation</keyword>
<keyword evidence="2" id="KW-0238">DNA-binding</keyword>
<sequence length="160" mass="18088">MAVDETYHRMTGTRDDAELLVFRFFTEVGIIDQLATTALERMLPKGITSAQFAILNHFVRLDLDVRSPAELADVMQVTRATMSSTLKRMEMHGLIRVEQDPEDGRAKLVRLSQKGRDVREACVSKAGALASPMLKTHDQAQLIELTESLHEIRQALERLR</sequence>